<name>K1L8L1_CECL9</name>
<dbReference type="PANTHER" id="PTHR43498:SF1">
    <property type="entry name" value="COB--COM HETERODISULFIDE REDUCTASE IRON-SULFUR SUBUNIT A"/>
    <property type="match status" value="1"/>
</dbReference>
<keyword evidence="3" id="KW-0560">Oxidoreductase</keyword>
<keyword evidence="2" id="KW-0479">Metal-binding</keyword>
<proteinExistence type="predicted"/>
<dbReference type="GO" id="GO:0016491">
    <property type="term" value="F:oxidoreductase activity"/>
    <property type="evidence" value="ECO:0007669"/>
    <property type="project" value="UniProtKB-KW"/>
</dbReference>
<dbReference type="InterPro" id="IPR036188">
    <property type="entry name" value="FAD/NAD-bd_sf"/>
</dbReference>
<gene>
    <name evidence="6" type="ORF">B879_02826</name>
</gene>
<reference evidence="6 7" key="1">
    <citation type="journal article" date="2012" name="J. Bacteriol.">
        <title>Draft Genome Sequence of Cecembia lonarensis Strain LW9T, Isolated from Lonar Lake, a Haloalkaline Lake in India.</title>
        <authorList>
            <person name="Shivaji S."/>
            <person name="Ara S."/>
            <person name="Singh A."/>
            <person name="Pinnaka A.K."/>
        </authorList>
    </citation>
    <scope>NUCLEOTIDE SEQUENCE [LARGE SCALE GENOMIC DNA]</scope>
    <source>
        <strain evidence="6 7">LW9</strain>
    </source>
</reference>
<dbReference type="PATRIC" id="fig|1225176.3.peg.3007"/>
<evidence type="ECO:0000313" key="6">
    <source>
        <dbReference type="EMBL" id="EKB48542.1"/>
    </source>
</evidence>
<protein>
    <submittedName>
        <fullName evidence="6">FAD dependent oxidoreductase</fullName>
    </submittedName>
</protein>
<evidence type="ECO:0000256" key="4">
    <source>
        <dbReference type="ARBA" id="ARBA00023004"/>
    </source>
</evidence>
<keyword evidence="1" id="KW-0004">4Fe-4S</keyword>
<evidence type="ECO:0000256" key="5">
    <source>
        <dbReference type="ARBA" id="ARBA00023014"/>
    </source>
</evidence>
<dbReference type="Gene3D" id="3.50.50.60">
    <property type="entry name" value="FAD/NAD(P)-binding domain"/>
    <property type="match status" value="1"/>
</dbReference>
<organism evidence="6 7">
    <name type="scientific">Cecembia lonarensis (strain CCUG 58316 / KCTC 22772 / LW9)</name>
    <dbReference type="NCBI Taxonomy" id="1225176"/>
    <lineage>
        <taxon>Bacteria</taxon>
        <taxon>Pseudomonadati</taxon>
        <taxon>Bacteroidota</taxon>
        <taxon>Cytophagia</taxon>
        <taxon>Cytophagales</taxon>
        <taxon>Cyclobacteriaceae</taxon>
        <taxon>Cecembia</taxon>
    </lineage>
</organism>
<dbReference type="SUPFAM" id="SSF51905">
    <property type="entry name" value="FAD/NAD(P)-binding domain"/>
    <property type="match status" value="1"/>
</dbReference>
<accession>K1L8L1</accession>
<dbReference type="EMBL" id="AMGM01000049">
    <property type="protein sequence ID" value="EKB48542.1"/>
    <property type="molecule type" value="Genomic_DNA"/>
</dbReference>
<dbReference type="AlphaFoldDB" id="K1L8L1"/>
<comment type="caution">
    <text evidence="6">The sequence shown here is derived from an EMBL/GenBank/DDBJ whole genome shotgun (WGS) entry which is preliminary data.</text>
</comment>
<dbReference type="PANTHER" id="PTHR43498">
    <property type="entry name" value="FERREDOXIN:COB-COM HETERODISULFIDE REDUCTASE SUBUNIT A"/>
    <property type="match status" value="1"/>
</dbReference>
<dbReference type="Pfam" id="PF12831">
    <property type="entry name" value="FAD_oxidored"/>
    <property type="match status" value="1"/>
</dbReference>
<sequence length="638" mass="71738">MHKGEADFGVIIIEKEKNTMKFRYIKSIVLLLCFSFPGFAQEEVQLLIIGGGASGVSAGIQASLMGVETLILEETPWLGGMLTAAGVSAIDGNHHMPSGIWGEFRQKLYAHYGGPEAVETGWVSNTLFEPSVGNRFFQDWVKEQPSLTVLNQVTWKEVKFEGGKWNVVYFQDNKERTVYAKMLIDATELGDVMATLDFEYFVGMDSQERFGESYAPEVANDIVQDLTYVVTLKDFGKGKDMTIPRPEGYDPAVFACACDHADPTSFDDPTNDCQKMLNYGRLPNGKYMINWPNCGNDIYMNIIELSPDDRNEALKEAKLHSLRFVYYIQHELGYNHLGIADDEYPTHDGLPFIPYHRESRRTLAESMLTLPHVLDPYRQDQALYRTGIAVGDYTIDHHHKMNPEAPEIDFIKIRVPSYNIPLGSLIPVGSTHFIVAEKNIGVSNIVNGASRLQPVVLGIGQAAGALAATALSEGKNLQEVSVRSVQQNLLKSNAYIMPFIDVKPDHRHFQAIQRIGATGILKGFGVPYKWANQTWFYPEKEVSEFELADGLRPFYTNLINYWSASGEMLTLRFFHEILREIDDKIQLKDIEGAWGDAGFEKGLFKPEQRLNRLQVAVLVDRLLNPFAIPVDLQGLPEH</sequence>
<dbReference type="InterPro" id="IPR039650">
    <property type="entry name" value="HdrA-like"/>
</dbReference>
<evidence type="ECO:0000256" key="3">
    <source>
        <dbReference type="ARBA" id="ARBA00023002"/>
    </source>
</evidence>
<keyword evidence="5" id="KW-0411">Iron-sulfur</keyword>
<evidence type="ECO:0000256" key="2">
    <source>
        <dbReference type="ARBA" id="ARBA00022723"/>
    </source>
</evidence>
<evidence type="ECO:0000313" key="7">
    <source>
        <dbReference type="Proteomes" id="UP000004478"/>
    </source>
</evidence>
<dbReference type="GO" id="GO:0046872">
    <property type="term" value="F:metal ion binding"/>
    <property type="evidence" value="ECO:0007669"/>
    <property type="project" value="UniProtKB-KW"/>
</dbReference>
<evidence type="ECO:0000256" key="1">
    <source>
        <dbReference type="ARBA" id="ARBA00022485"/>
    </source>
</evidence>
<dbReference type="Proteomes" id="UP000004478">
    <property type="component" value="Unassembled WGS sequence"/>
</dbReference>
<dbReference type="GO" id="GO:0051539">
    <property type="term" value="F:4 iron, 4 sulfur cluster binding"/>
    <property type="evidence" value="ECO:0007669"/>
    <property type="project" value="UniProtKB-KW"/>
</dbReference>
<keyword evidence="4" id="KW-0408">Iron</keyword>
<keyword evidence="7" id="KW-1185">Reference proteome</keyword>